<dbReference type="PANTHER" id="PTHR22604:SF115">
    <property type="entry name" value="DIHYDRODIOL DEHYDROGENASE, PUTATIVE (AFU_ORTHOLOGUE AFUA_1G07520)-RELATED"/>
    <property type="match status" value="1"/>
</dbReference>
<accession>A0A0F4YF88</accession>
<dbReference type="InterPro" id="IPR036291">
    <property type="entry name" value="NAD(P)-bd_dom_sf"/>
</dbReference>
<dbReference type="RefSeq" id="XP_013323397.1">
    <property type="nucleotide sequence ID" value="XM_013467943.1"/>
</dbReference>
<dbReference type="InterPro" id="IPR050984">
    <property type="entry name" value="Gfo/Idh/MocA_domain"/>
</dbReference>
<comment type="caution">
    <text evidence="8">The sequence shown here is derived from an EMBL/GenBank/DDBJ whole genome shotgun (WGS) entry which is preliminary data.</text>
</comment>
<dbReference type="EMBL" id="LASV01000734">
    <property type="protein sequence ID" value="KKA16785.1"/>
    <property type="molecule type" value="Genomic_DNA"/>
</dbReference>
<name>A0A0F4YF88_RASE3</name>
<dbReference type="EC" id="1.1.1.179" evidence="3"/>
<evidence type="ECO:0000313" key="8">
    <source>
        <dbReference type="EMBL" id="KKA16785.1"/>
    </source>
</evidence>
<dbReference type="Pfam" id="PF22725">
    <property type="entry name" value="GFO_IDH_MocA_C3"/>
    <property type="match status" value="1"/>
</dbReference>
<dbReference type="GO" id="GO:0047837">
    <property type="term" value="F:D-xylose 1-dehydrogenase (NADP+) activity"/>
    <property type="evidence" value="ECO:0007669"/>
    <property type="project" value="UniProtKB-EC"/>
</dbReference>
<evidence type="ECO:0000256" key="1">
    <source>
        <dbReference type="ARBA" id="ARBA00010928"/>
    </source>
</evidence>
<dbReference type="SUPFAM" id="SSF51735">
    <property type="entry name" value="NAD(P)-binding Rossmann-fold domains"/>
    <property type="match status" value="1"/>
</dbReference>
<dbReference type="OrthoDB" id="2129491at2759"/>
<sequence length="391" mass="43444">MASPFNARWGILATGGIAATFVKDLLKNPKLRGTNDVTHTVTAVASSSSKARAEQFIAETKIPGPCAAYGSYAELVKDPNVDIIYVATPHSHHYQNTMLALEAGKHVLCEKAFTVNAAQAKILCETAKKKNLFLMEAVWTRYFPLSIKVRELIQKGEIGEVLRVIADNSFGEDVETVWGTQHRMVNKDLAGGALLDLGIYSLTWVFQTLYHTLPRSQRKPPSAIATHMTPYHLTGADEATTMLITFPTTTPSNLPNQTSHAVAMTHLRIATDPDKNNSTRPAIRIQGTKGEIQVDGPAFRPVRFRVIPRKDENATEPVTIREETFPFPDNGHGMYWEADEAARCVRDGKLESETLPWEESILIMEVMDEVRRQGGLTYPEKIESTVYPLQL</sequence>
<dbReference type="Proteomes" id="UP000053958">
    <property type="component" value="Unassembled WGS sequence"/>
</dbReference>
<dbReference type="AlphaFoldDB" id="A0A0F4YF88"/>
<evidence type="ECO:0000259" key="6">
    <source>
        <dbReference type="Pfam" id="PF01408"/>
    </source>
</evidence>
<dbReference type="GO" id="GO:0000166">
    <property type="term" value="F:nucleotide binding"/>
    <property type="evidence" value="ECO:0007669"/>
    <property type="project" value="InterPro"/>
</dbReference>
<dbReference type="PANTHER" id="PTHR22604">
    <property type="entry name" value="OXIDOREDUCTASES"/>
    <property type="match status" value="1"/>
</dbReference>
<evidence type="ECO:0000256" key="2">
    <source>
        <dbReference type="ARBA" id="ARBA00023002"/>
    </source>
</evidence>
<keyword evidence="2 8" id="KW-0560">Oxidoreductase</keyword>
<dbReference type="Gene3D" id="3.30.360.10">
    <property type="entry name" value="Dihydrodipicolinate Reductase, domain 2"/>
    <property type="match status" value="1"/>
</dbReference>
<dbReference type="InterPro" id="IPR055170">
    <property type="entry name" value="GFO_IDH_MocA-like_dom"/>
</dbReference>
<gene>
    <name evidence="8" type="ORF">T310_9605</name>
</gene>
<evidence type="ECO:0000256" key="5">
    <source>
        <dbReference type="ARBA" id="ARBA00049233"/>
    </source>
</evidence>
<evidence type="ECO:0000256" key="4">
    <source>
        <dbReference type="ARBA" id="ARBA00042988"/>
    </source>
</evidence>
<dbReference type="STRING" id="1408163.A0A0F4YF88"/>
<comment type="catalytic activity">
    <reaction evidence="5">
        <text>D-xylose + NADP(+) = D-xylono-1,5-lactone + NADPH + H(+)</text>
        <dbReference type="Rhea" id="RHEA:22000"/>
        <dbReference type="ChEBI" id="CHEBI:15378"/>
        <dbReference type="ChEBI" id="CHEBI:15867"/>
        <dbReference type="ChEBI" id="CHEBI:53455"/>
        <dbReference type="ChEBI" id="CHEBI:57783"/>
        <dbReference type="ChEBI" id="CHEBI:58349"/>
        <dbReference type="EC" id="1.1.1.179"/>
    </reaction>
</comment>
<dbReference type="SUPFAM" id="SSF55347">
    <property type="entry name" value="Glyceraldehyde-3-phosphate dehydrogenase-like, C-terminal domain"/>
    <property type="match status" value="1"/>
</dbReference>
<feature type="domain" description="Gfo/Idh/MocA-like oxidoreductase N-terminal" evidence="6">
    <location>
        <begin position="8"/>
        <end position="135"/>
    </location>
</feature>
<dbReference type="Pfam" id="PF01408">
    <property type="entry name" value="GFO_IDH_MocA"/>
    <property type="match status" value="1"/>
</dbReference>
<proteinExistence type="inferred from homology"/>
<dbReference type="GeneID" id="25321537"/>
<organism evidence="8 9">
    <name type="scientific">Rasamsonia emersonii (strain ATCC 16479 / CBS 393.64 / IMI 116815)</name>
    <dbReference type="NCBI Taxonomy" id="1408163"/>
    <lineage>
        <taxon>Eukaryota</taxon>
        <taxon>Fungi</taxon>
        <taxon>Dikarya</taxon>
        <taxon>Ascomycota</taxon>
        <taxon>Pezizomycotina</taxon>
        <taxon>Eurotiomycetes</taxon>
        <taxon>Eurotiomycetidae</taxon>
        <taxon>Eurotiales</taxon>
        <taxon>Trichocomaceae</taxon>
        <taxon>Rasamsonia</taxon>
    </lineage>
</organism>
<dbReference type="InterPro" id="IPR000683">
    <property type="entry name" value="Gfo/Idh/MocA-like_OxRdtase_N"/>
</dbReference>
<evidence type="ECO:0000259" key="7">
    <source>
        <dbReference type="Pfam" id="PF22725"/>
    </source>
</evidence>
<protein>
    <recommendedName>
        <fullName evidence="3">D-xylose 1-dehydrogenase (NADP(+), D-xylono-1,5-lactone-forming)</fullName>
        <ecNumber evidence="3">1.1.1.179</ecNumber>
    </recommendedName>
    <alternativeName>
        <fullName evidence="4">D-xylose-NADP dehydrogenase</fullName>
    </alternativeName>
</protein>
<keyword evidence="9" id="KW-1185">Reference proteome</keyword>
<dbReference type="Gene3D" id="3.40.50.720">
    <property type="entry name" value="NAD(P)-binding Rossmann-like Domain"/>
    <property type="match status" value="1"/>
</dbReference>
<evidence type="ECO:0000256" key="3">
    <source>
        <dbReference type="ARBA" id="ARBA00038984"/>
    </source>
</evidence>
<feature type="domain" description="GFO/IDH/MocA-like oxidoreductase" evidence="7">
    <location>
        <begin position="148"/>
        <end position="292"/>
    </location>
</feature>
<comment type="similarity">
    <text evidence="1">Belongs to the Gfo/Idh/MocA family.</text>
</comment>
<reference evidence="8 9" key="1">
    <citation type="submission" date="2015-04" db="EMBL/GenBank/DDBJ databases">
        <authorList>
            <person name="Heijne W.H."/>
            <person name="Fedorova N.D."/>
            <person name="Nierman W.C."/>
            <person name="Vollebregt A.W."/>
            <person name="Zhao Z."/>
            <person name="Wu L."/>
            <person name="Kumar M."/>
            <person name="Stam H."/>
            <person name="van den Berg M.A."/>
            <person name="Pel H.J."/>
        </authorList>
    </citation>
    <scope>NUCLEOTIDE SEQUENCE [LARGE SCALE GENOMIC DNA]</scope>
    <source>
        <strain evidence="8 9">CBS 393.64</strain>
    </source>
</reference>
<evidence type="ECO:0000313" key="9">
    <source>
        <dbReference type="Proteomes" id="UP000053958"/>
    </source>
</evidence>